<dbReference type="Gene3D" id="1.10.10.10">
    <property type="entry name" value="Winged helix-like DNA-binding domain superfamily/Winged helix DNA-binding domain"/>
    <property type="match status" value="1"/>
</dbReference>
<gene>
    <name evidence="6" type="primary">birA</name>
    <name evidence="8" type="ORF">DFP79_2066</name>
</gene>
<dbReference type="RefSeq" id="WP_133503839.1">
    <property type="nucleotide sequence ID" value="NZ_SNXC01000012.1"/>
</dbReference>
<dbReference type="Pfam" id="PF03099">
    <property type="entry name" value="BPL_LplA_LipB"/>
    <property type="match status" value="1"/>
</dbReference>
<dbReference type="InterPro" id="IPR008988">
    <property type="entry name" value="Transcriptional_repressor_C"/>
</dbReference>
<keyword evidence="6" id="KW-0805">Transcription regulation</keyword>
<dbReference type="InterPro" id="IPR004408">
    <property type="entry name" value="Biotin_CoA_COase_ligase"/>
</dbReference>
<protein>
    <recommendedName>
        <fullName evidence="6">Bifunctional ligase/repressor BirA</fullName>
    </recommendedName>
    <alternativeName>
        <fullName evidence="6">Biotin operon repressor</fullName>
    </alternativeName>
    <alternativeName>
        <fullName evidence="6">Biotin--[acetyl-CoA-carboxylase] ligase</fullName>
        <ecNumber evidence="6">6.3.4.15</ecNumber>
    </alternativeName>
    <alternativeName>
        <fullName evidence="6">Biotin--protein ligase</fullName>
    </alternativeName>
    <alternativeName>
        <fullName evidence="6">Biotin-[acetyl-CoA carboxylase] synthetase</fullName>
    </alternativeName>
</protein>
<dbReference type="Gene3D" id="2.30.30.100">
    <property type="match status" value="1"/>
</dbReference>
<dbReference type="OrthoDB" id="9807064at2"/>
<evidence type="ECO:0000256" key="6">
    <source>
        <dbReference type="HAMAP-Rule" id="MF_00978"/>
    </source>
</evidence>
<dbReference type="CDD" id="cd16442">
    <property type="entry name" value="BPL"/>
    <property type="match status" value="1"/>
</dbReference>
<keyword evidence="3 6" id="KW-0067">ATP-binding</keyword>
<comment type="function">
    <text evidence="6">Acts both as a biotin--[acetyl-CoA-carboxylase] ligase and a biotin-operon repressor. In the presence of ATP, BirA activates biotin to form the BirA-biotinyl-5'-adenylate (BirA-bio-5'-AMP or holoBirA) complex. HoloBirA can either transfer the biotinyl moiety to the biotin carboxyl carrier protein (BCCP) subunit of acetyl-CoA carboxylase, or bind to the biotin operator site and inhibit transcription of the operon.</text>
</comment>
<dbReference type="InterPro" id="IPR036388">
    <property type="entry name" value="WH-like_DNA-bd_sf"/>
</dbReference>
<reference evidence="8 9" key="1">
    <citation type="submission" date="2019-03" db="EMBL/GenBank/DDBJ databases">
        <title>Genomic Encyclopedia of Type Strains, Phase III (KMG-III): the genomes of soil and plant-associated and newly described type strains.</title>
        <authorList>
            <person name="Whitman W."/>
        </authorList>
    </citation>
    <scope>NUCLEOTIDE SEQUENCE [LARGE SCALE GENOMIC DNA]</scope>
    <source>
        <strain evidence="8 9">CECT 7378</strain>
    </source>
</reference>
<dbReference type="InterPro" id="IPR011991">
    <property type="entry name" value="ArsR-like_HTH"/>
</dbReference>
<keyword evidence="2 6" id="KW-0547">Nucleotide-binding</keyword>
<dbReference type="SUPFAM" id="SSF46785">
    <property type="entry name" value="Winged helix' DNA-binding domain"/>
    <property type="match status" value="1"/>
</dbReference>
<dbReference type="InterPro" id="IPR030855">
    <property type="entry name" value="Bifunct_BirA"/>
</dbReference>
<dbReference type="AlphaFoldDB" id="A0A4R6MAJ9"/>
<feature type="binding site" evidence="6">
    <location>
        <position position="109"/>
    </location>
    <ligand>
        <name>biotin</name>
        <dbReference type="ChEBI" id="CHEBI:57586"/>
    </ligand>
</feature>
<dbReference type="GO" id="GO:0006355">
    <property type="term" value="P:regulation of DNA-templated transcription"/>
    <property type="evidence" value="ECO:0007669"/>
    <property type="project" value="UniProtKB-UniRule"/>
</dbReference>
<dbReference type="Pfam" id="PF08279">
    <property type="entry name" value="HTH_11"/>
    <property type="match status" value="1"/>
</dbReference>
<keyword evidence="6" id="KW-0804">Transcription</keyword>
<keyword evidence="1 6" id="KW-0436">Ligase</keyword>
<dbReference type="InterPro" id="IPR003142">
    <property type="entry name" value="BPL_C"/>
</dbReference>
<sequence>MREILALLSDSQFHSGEELGKEIGVSRAAIWKKLKKLEGIGVRVHSVKGRGYRIPKKLTLLEEVLLRDQGLDSNVFVDIQFETGSTNGDLKQHINKNGALPALFVCERQLQGKGRRGRSWESGVARNVIMSFAYEFDGGANVVEGLSLAVGVAVANVLEGLGVSGVGLKWPNDVQVDGKKIAGILLEMVADQDACQVIIGIGLNVEMLDSEMATIDQPWTDLASKLSETPDRNLLLARLTNELMTVCDNFSKGKGIAHYQNLWQKHDVMLNQRVTVTSVGNQVKGVARGIDVHGALLLERDGKVESLYGGEVSVRKQS</sequence>
<dbReference type="InterPro" id="IPR004143">
    <property type="entry name" value="BPL_LPL_catalytic"/>
</dbReference>
<dbReference type="PANTHER" id="PTHR12835:SF5">
    <property type="entry name" value="BIOTIN--PROTEIN LIGASE"/>
    <property type="match status" value="1"/>
</dbReference>
<comment type="similarity">
    <text evidence="6">Belongs to the biotin--protein ligase family.</text>
</comment>
<dbReference type="HAMAP" id="MF_00978">
    <property type="entry name" value="Bifunct_BirA"/>
    <property type="match status" value="1"/>
</dbReference>
<keyword evidence="6" id="KW-0678">Repressor</keyword>
<dbReference type="NCBIfam" id="TIGR00121">
    <property type="entry name" value="birA_ligase"/>
    <property type="match status" value="1"/>
</dbReference>
<evidence type="ECO:0000256" key="2">
    <source>
        <dbReference type="ARBA" id="ARBA00022741"/>
    </source>
</evidence>
<dbReference type="SUPFAM" id="SSF50037">
    <property type="entry name" value="C-terminal domain of transcriptional repressors"/>
    <property type="match status" value="1"/>
</dbReference>
<accession>A0A4R6MAJ9</accession>
<dbReference type="EMBL" id="SNXC01000012">
    <property type="protein sequence ID" value="TDO97249.1"/>
    <property type="molecule type" value="Genomic_DNA"/>
</dbReference>
<evidence type="ECO:0000256" key="5">
    <source>
        <dbReference type="ARBA" id="ARBA00047846"/>
    </source>
</evidence>
<comment type="caution">
    <text evidence="6">Lacks conserved residue(s) required for the propagation of feature annotation.</text>
</comment>
<comment type="caution">
    <text evidence="8">The sequence shown here is derived from an EMBL/GenBank/DDBJ whole genome shotgun (WGS) entry which is preliminary data.</text>
</comment>
<dbReference type="SUPFAM" id="SSF55681">
    <property type="entry name" value="Class II aaRS and biotin synthetases"/>
    <property type="match status" value="1"/>
</dbReference>
<evidence type="ECO:0000313" key="8">
    <source>
        <dbReference type="EMBL" id="TDO97249.1"/>
    </source>
</evidence>
<evidence type="ECO:0000256" key="1">
    <source>
        <dbReference type="ARBA" id="ARBA00022598"/>
    </source>
</evidence>
<comment type="catalytic activity">
    <reaction evidence="5 6">
        <text>biotin + L-lysyl-[protein] + ATP = N(6)-biotinyl-L-lysyl-[protein] + AMP + diphosphate + H(+)</text>
        <dbReference type="Rhea" id="RHEA:11756"/>
        <dbReference type="Rhea" id="RHEA-COMP:9752"/>
        <dbReference type="Rhea" id="RHEA-COMP:10505"/>
        <dbReference type="ChEBI" id="CHEBI:15378"/>
        <dbReference type="ChEBI" id="CHEBI:29969"/>
        <dbReference type="ChEBI" id="CHEBI:30616"/>
        <dbReference type="ChEBI" id="CHEBI:33019"/>
        <dbReference type="ChEBI" id="CHEBI:57586"/>
        <dbReference type="ChEBI" id="CHEBI:83144"/>
        <dbReference type="ChEBI" id="CHEBI:456215"/>
        <dbReference type="EC" id="6.3.4.15"/>
    </reaction>
</comment>
<feature type="DNA-binding region" description="H-T-H motif" evidence="6">
    <location>
        <begin position="16"/>
        <end position="35"/>
    </location>
</feature>
<evidence type="ECO:0000259" key="7">
    <source>
        <dbReference type="PROSITE" id="PS51733"/>
    </source>
</evidence>
<evidence type="ECO:0000313" key="9">
    <source>
        <dbReference type="Proteomes" id="UP000294656"/>
    </source>
</evidence>
<keyword evidence="6" id="KW-0238">DNA-binding</keyword>
<dbReference type="InterPro" id="IPR013196">
    <property type="entry name" value="HTH_11"/>
</dbReference>
<feature type="binding site" evidence="6">
    <location>
        <position position="180"/>
    </location>
    <ligand>
        <name>biotin</name>
        <dbReference type="ChEBI" id="CHEBI:57586"/>
    </ligand>
</feature>
<dbReference type="GO" id="GO:0003677">
    <property type="term" value="F:DNA binding"/>
    <property type="evidence" value="ECO:0007669"/>
    <property type="project" value="UniProtKB-UniRule"/>
</dbReference>
<keyword evidence="9" id="KW-1185">Reference proteome</keyword>
<dbReference type="InterPro" id="IPR045864">
    <property type="entry name" value="aa-tRNA-synth_II/BPL/LPL"/>
</dbReference>
<dbReference type="GO" id="GO:0004077">
    <property type="term" value="F:biotin--[biotin carboxyl-carrier protein] ligase activity"/>
    <property type="evidence" value="ECO:0007669"/>
    <property type="project" value="UniProtKB-UniRule"/>
</dbReference>
<evidence type="ECO:0000256" key="3">
    <source>
        <dbReference type="ARBA" id="ARBA00022840"/>
    </source>
</evidence>
<dbReference type="InterPro" id="IPR036390">
    <property type="entry name" value="WH_DNA-bd_sf"/>
</dbReference>
<dbReference type="CDD" id="cd00090">
    <property type="entry name" value="HTH_ARSR"/>
    <property type="match status" value="1"/>
</dbReference>
<dbReference type="GO" id="GO:0005737">
    <property type="term" value="C:cytoplasm"/>
    <property type="evidence" value="ECO:0007669"/>
    <property type="project" value="TreeGrafter"/>
</dbReference>
<feature type="domain" description="BPL/LPL catalytic" evidence="7">
    <location>
        <begin position="65"/>
        <end position="251"/>
    </location>
</feature>
<feature type="binding site" evidence="6">
    <location>
        <begin position="85"/>
        <end position="87"/>
    </location>
    <ligand>
        <name>biotin</name>
        <dbReference type="ChEBI" id="CHEBI:57586"/>
    </ligand>
</feature>
<evidence type="ECO:0000256" key="4">
    <source>
        <dbReference type="ARBA" id="ARBA00023267"/>
    </source>
</evidence>
<dbReference type="Proteomes" id="UP000294656">
    <property type="component" value="Unassembled WGS sequence"/>
</dbReference>
<organism evidence="8 9">
    <name type="scientific">Marinomonas balearica</name>
    <dbReference type="NCBI Taxonomy" id="491947"/>
    <lineage>
        <taxon>Bacteria</taxon>
        <taxon>Pseudomonadati</taxon>
        <taxon>Pseudomonadota</taxon>
        <taxon>Gammaproteobacteria</taxon>
        <taxon>Oceanospirillales</taxon>
        <taxon>Oceanospirillaceae</taxon>
        <taxon>Marinomonas</taxon>
    </lineage>
</organism>
<proteinExistence type="inferred from homology"/>
<dbReference type="Gene3D" id="3.30.930.10">
    <property type="entry name" value="Bira Bifunctional Protein, Domain 2"/>
    <property type="match status" value="1"/>
</dbReference>
<dbReference type="EC" id="6.3.4.15" evidence="6"/>
<dbReference type="PROSITE" id="PS51733">
    <property type="entry name" value="BPL_LPL_CATALYTIC"/>
    <property type="match status" value="1"/>
</dbReference>
<keyword evidence="4 6" id="KW-0092">Biotin</keyword>
<dbReference type="Pfam" id="PF02237">
    <property type="entry name" value="BPL_C"/>
    <property type="match status" value="1"/>
</dbReference>
<name>A0A4R6MAJ9_9GAMM</name>
<dbReference type="PANTHER" id="PTHR12835">
    <property type="entry name" value="BIOTIN PROTEIN LIGASE"/>
    <property type="match status" value="1"/>
</dbReference>
<dbReference type="GO" id="GO:0005524">
    <property type="term" value="F:ATP binding"/>
    <property type="evidence" value="ECO:0007669"/>
    <property type="project" value="UniProtKB-UniRule"/>
</dbReference>